<evidence type="ECO:0000256" key="1">
    <source>
        <dbReference type="ARBA" id="ARBA00004651"/>
    </source>
</evidence>
<comment type="subcellular location">
    <subcellularLocation>
        <location evidence="1">Cell membrane</location>
        <topology evidence="1">Multi-pass membrane protein</topology>
    </subcellularLocation>
</comment>
<proteinExistence type="inferred from homology"/>
<evidence type="ECO:0000256" key="7">
    <source>
        <dbReference type="SAM" id="Phobius"/>
    </source>
</evidence>
<feature type="transmembrane region" description="Helical" evidence="7">
    <location>
        <begin position="30"/>
        <end position="53"/>
    </location>
</feature>
<dbReference type="EMBL" id="CP054856">
    <property type="protein sequence ID" value="QVM84555.1"/>
    <property type="molecule type" value="Genomic_DNA"/>
</dbReference>
<accession>A0ABX8E5U7</accession>
<dbReference type="PANTHER" id="PTHR34583">
    <property type="entry name" value="ANTIPORTER SUBUNIT MNHC2-RELATED"/>
    <property type="match status" value="1"/>
</dbReference>
<keyword evidence="3" id="KW-1003">Cell membrane</keyword>
<keyword evidence="6 7" id="KW-0472">Membrane</keyword>
<dbReference type="Proteomes" id="UP000677126">
    <property type="component" value="Chromosome"/>
</dbReference>
<name>A0ABX8E5U7_9SPHN</name>
<evidence type="ECO:0000256" key="2">
    <source>
        <dbReference type="ARBA" id="ARBA00010388"/>
    </source>
</evidence>
<dbReference type="InterPro" id="IPR039428">
    <property type="entry name" value="NUOK/Mnh_C1-like"/>
</dbReference>
<evidence type="ECO:0000313" key="8">
    <source>
        <dbReference type="EMBL" id="QVM84555.1"/>
    </source>
</evidence>
<reference evidence="8 9" key="1">
    <citation type="journal article" date="2021" name="Int. J. Syst. Evol. Microbiol.">
        <title>Novosphingobium decolorationis sp. nov., an aniline blue-decolourizing bacterium isolated from East Pacific sediment.</title>
        <authorList>
            <person name="Chen X."/>
            <person name="Dong B."/>
            <person name="Chen T."/>
            <person name="Ren N."/>
            <person name="Wang J."/>
            <person name="Xu Y."/>
            <person name="Yang J."/>
            <person name="Zhu S."/>
            <person name="Chen J."/>
        </authorList>
    </citation>
    <scope>NUCLEOTIDE SEQUENCE [LARGE SCALE GENOMIC DNA]</scope>
    <source>
        <strain evidence="8 9">502str22</strain>
    </source>
</reference>
<organism evidence="8 9">
    <name type="scientific">Novosphingobium decolorationis</name>
    <dbReference type="NCBI Taxonomy" id="2698673"/>
    <lineage>
        <taxon>Bacteria</taxon>
        <taxon>Pseudomonadati</taxon>
        <taxon>Pseudomonadota</taxon>
        <taxon>Alphaproteobacteria</taxon>
        <taxon>Sphingomonadales</taxon>
        <taxon>Sphingomonadaceae</taxon>
        <taxon>Novosphingobium</taxon>
    </lineage>
</organism>
<evidence type="ECO:0000256" key="3">
    <source>
        <dbReference type="ARBA" id="ARBA00022475"/>
    </source>
</evidence>
<evidence type="ECO:0000256" key="5">
    <source>
        <dbReference type="ARBA" id="ARBA00022989"/>
    </source>
</evidence>
<dbReference type="Gene3D" id="1.10.287.3510">
    <property type="match status" value="1"/>
</dbReference>
<keyword evidence="9" id="KW-1185">Reference proteome</keyword>
<dbReference type="PANTHER" id="PTHR34583:SF2">
    <property type="entry name" value="ANTIPORTER SUBUNIT MNHC2-RELATED"/>
    <property type="match status" value="1"/>
</dbReference>
<dbReference type="Pfam" id="PF00420">
    <property type="entry name" value="Oxidored_q2"/>
    <property type="match status" value="1"/>
</dbReference>
<dbReference type="NCBIfam" id="NF006372">
    <property type="entry name" value="PRK08600.1"/>
    <property type="match status" value="1"/>
</dbReference>
<protein>
    <submittedName>
        <fullName evidence="8">Na+/H+ antiporter subunit C</fullName>
    </submittedName>
</protein>
<sequence length="140" mass="15281">MSMEFLIATAIGALTWAGIYLSLRGRTFPVVLGVTMLSYAINLFLFAIGRLKVGAPPIFSEEAATYTDPLPQALVLTAIVISFGMSALVVVLSLRTFLETGTDQVDGEPDPAIDPLDGDRDEWIKRRNAHRIDMLGETRP</sequence>
<gene>
    <name evidence="8" type="ORF">HT578_13445</name>
</gene>
<dbReference type="InterPro" id="IPR050601">
    <property type="entry name" value="CPA3_antiporter_subunitC"/>
</dbReference>
<evidence type="ECO:0000313" key="9">
    <source>
        <dbReference type="Proteomes" id="UP000677126"/>
    </source>
</evidence>
<dbReference type="NCBIfam" id="NF006573">
    <property type="entry name" value="PRK09094.1"/>
    <property type="match status" value="1"/>
</dbReference>
<keyword evidence="5 7" id="KW-1133">Transmembrane helix</keyword>
<evidence type="ECO:0000256" key="4">
    <source>
        <dbReference type="ARBA" id="ARBA00022692"/>
    </source>
</evidence>
<keyword evidence="4 7" id="KW-0812">Transmembrane</keyword>
<feature type="transmembrane region" description="Helical" evidence="7">
    <location>
        <begin position="73"/>
        <end position="94"/>
    </location>
</feature>
<evidence type="ECO:0000256" key="6">
    <source>
        <dbReference type="ARBA" id="ARBA00023136"/>
    </source>
</evidence>
<feature type="transmembrane region" description="Helical" evidence="7">
    <location>
        <begin position="6"/>
        <end position="23"/>
    </location>
</feature>
<comment type="similarity">
    <text evidence="2">Belongs to the CPA3 antiporters (TC 2.A.63) subunit C family.</text>
</comment>